<evidence type="ECO:0008006" key="3">
    <source>
        <dbReference type="Google" id="ProtNLM"/>
    </source>
</evidence>
<evidence type="ECO:0000313" key="2">
    <source>
        <dbReference type="Proteomes" id="UP001254257"/>
    </source>
</evidence>
<dbReference type="RefSeq" id="WP_316021427.1">
    <property type="nucleotide sequence ID" value="NZ_JAWDID010000082.1"/>
</dbReference>
<evidence type="ECO:0000313" key="1">
    <source>
        <dbReference type="EMBL" id="MDU0343729.1"/>
    </source>
</evidence>
<organism evidence="1 2">
    <name type="scientific">Bosea rubneri</name>
    <dbReference type="NCBI Taxonomy" id="3075434"/>
    <lineage>
        <taxon>Bacteria</taxon>
        <taxon>Pseudomonadati</taxon>
        <taxon>Pseudomonadota</taxon>
        <taxon>Alphaproteobacteria</taxon>
        <taxon>Hyphomicrobiales</taxon>
        <taxon>Boseaceae</taxon>
        <taxon>Bosea</taxon>
    </lineage>
</organism>
<comment type="caution">
    <text evidence="1">The sequence shown here is derived from an EMBL/GenBank/DDBJ whole genome shotgun (WGS) entry which is preliminary data.</text>
</comment>
<protein>
    <recommendedName>
        <fullName evidence="3">DUF1269 domain-containing protein</fullName>
    </recommendedName>
</protein>
<accession>A0ABU3SG78</accession>
<name>A0ABU3SG78_9HYPH</name>
<proteinExistence type="predicted"/>
<gene>
    <name evidence="1" type="ORF">RKE40_27925</name>
</gene>
<sequence>MLEVQTITRSYATFEDARNVAVRLANAGIKPGRIGILGQQSGGEDNTAAGLGAGGAAGAVTGIALGLGALTIPGAGPIIATGWFLSGAVTGALAGGVLGALMDAGLPQSEAEEHAGAHQLGGSVVSVRAEGADVALVTRILDAALPLEEDHVPPQSDLSRTLS</sequence>
<dbReference type="EMBL" id="JAWDID010000082">
    <property type="protein sequence ID" value="MDU0343729.1"/>
    <property type="molecule type" value="Genomic_DNA"/>
</dbReference>
<keyword evidence="2" id="KW-1185">Reference proteome</keyword>
<reference evidence="1 2" key="1">
    <citation type="submission" date="2023-09" db="EMBL/GenBank/DDBJ databases">
        <title>Whole genome shotgun sequencing (WGS) of Bosea sp. ZW T0_25, isolated from stored onions (Allium cepa).</title>
        <authorList>
            <person name="Stoll D.A."/>
            <person name="Huch M."/>
        </authorList>
    </citation>
    <scope>NUCLEOTIDE SEQUENCE [LARGE SCALE GENOMIC DNA]</scope>
    <source>
        <strain evidence="1 2">ZW T0_25</strain>
    </source>
</reference>
<dbReference type="Proteomes" id="UP001254257">
    <property type="component" value="Unassembled WGS sequence"/>
</dbReference>